<dbReference type="PANTHER" id="PTHR48101">
    <property type="entry name" value="METHYLMALONYL-COA MUTASE, MITOCHONDRIAL-RELATED"/>
    <property type="match status" value="1"/>
</dbReference>
<dbReference type="RefSeq" id="WP_137404896.1">
    <property type="nucleotide sequence ID" value="NZ_BMIU01000018.1"/>
</dbReference>
<feature type="domain" description="Methylmalonyl-CoA mutase alpha/beta chain catalytic" evidence="1">
    <location>
        <begin position="86"/>
        <end position="393"/>
    </location>
</feature>
<evidence type="ECO:0000313" key="3">
    <source>
        <dbReference type="Proteomes" id="UP000647339"/>
    </source>
</evidence>
<dbReference type="InterPro" id="IPR006099">
    <property type="entry name" value="MeMalonylCoA_mutase_a/b_cat"/>
</dbReference>
<dbReference type="Pfam" id="PF01642">
    <property type="entry name" value="MM_CoA_mutase"/>
    <property type="match status" value="1"/>
</dbReference>
<evidence type="ECO:0000313" key="2">
    <source>
        <dbReference type="EMBL" id="GGF41806.1"/>
    </source>
</evidence>
<gene>
    <name evidence="2" type="ORF">GCM10011339_32920</name>
</gene>
<protein>
    <recommendedName>
        <fullName evidence="1">Methylmalonyl-CoA mutase alpha/beta chain catalytic domain-containing protein</fullName>
    </recommendedName>
</protein>
<dbReference type="Proteomes" id="UP000647339">
    <property type="component" value="Unassembled WGS sequence"/>
</dbReference>
<evidence type="ECO:0000259" key="1">
    <source>
        <dbReference type="Pfam" id="PF01642"/>
    </source>
</evidence>
<sequence length="407" mass="46018">MQHPDMTDENFYGYPPSTKKDWIRQALIETGANNVEQLMFNDEFEGLVIPPFFAAEDRGPGNLSSLLGNPVFRREQWENISFIDLDNDSPDVISAVLALGIDGVVMQWSGEGDLDVLLHKVKPEFLAIWLKPKGNAVRVLQQFLRWADANISEKSQLRGGVLWDALVMGLRSKTTQLAVARELITLHGLTRDYSGYRGLCIDFSYYYHSRFNVTHEITYGLGAMLEVVDILTSQGEVLEEVLDNLFAFISAGSDFFLHQSKIKVLRIMFRKLLQLYEVEDGSHALYVFASTSDDNHDDKDSENNMVRNTLEAMLVILGGSDALWVKGHSEDASAVFSRRTAANVSNLLRYESHFDKLGDAVDGSYYVEYLVETLLQKVEKTLAQLEEDGGWWKVFPRLNKGPKTTEQ</sequence>
<dbReference type="SUPFAM" id="SSF51703">
    <property type="entry name" value="Cobalamin (vitamin B12)-dependent enzymes"/>
    <property type="match status" value="1"/>
</dbReference>
<dbReference type="InterPro" id="IPR016176">
    <property type="entry name" value="Cbl-dep_enz_cat"/>
</dbReference>
<dbReference type="EMBL" id="BMIU01000018">
    <property type="protein sequence ID" value="GGF41806.1"/>
    <property type="molecule type" value="Genomic_DNA"/>
</dbReference>
<dbReference type="PANTHER" id="PTHR48101:SF1">
    <property type="entry name" value="METHYLMALONYL-COA MUTASE, LARGE SUBUNIT"/>
    <property type="match status" value="1"/>
</dbReference>
<organism evidence="2 3">
    <name type="scientific">Echinicola rosea</name>
    <dbReference type="NCBI Taxonomy" id="1807691"/>
    <lineage>
        <taxon>Bacteria</taxon>
        <taxon>Pseudomonadati</taxon>
        <taxon>Bacteroidota</taxon>
        <taxon>Cytophagia</taxon>
        <taxon>Cytophagales</taxon>
        <taxon>Cyclobacteriaceae</taxon>
        <taxon>Echinicola</taxon>
    </lineage>
</organism>
<comment type="caution">
    <text evidence="2">The sequence shown here is derived from an EMBL/GenBank/DDBJ whole genome shotgun (WGS) entry which is preliminary data.</text>
</comment>
<keyword evidence="3" id="KW-1185">Reference proteome</keyword>
<accession>A0ABQ1V700</accession>
<proteinExistence type="predicted"/>
<reference evidence="3" key="1">
    <citation type="journal article" date="2019" name="Int. J. Syst. Evol. Microbiol.">
        <title>The Global Catalogue of Microorganisms (GCM) 10K type strain sequencing project: providing services to taxonomists for standard genome sequencing and annotation.</title>
        <authorList>
            <consortium name="The Broad Institute Genomics Platform"/>
            <consortium name="The Broad Institute Genome Sequencing Center for Infectious Disease"/>
            <person name="Wu L."/>
            <person name="Ma J."/>
        </authorList>
    </citation>
    <scope>NUCLEOTIDE SEQUENCE [LARGE SCALE GENOMIC DNA]</scope>
    <source>
        <strain evidence="3">CGMCC 1.15407</strain>
    </source>
</reference>
<dbReference type="Gene3D" id="3.20.20.240">
    <property type="entry name" value="Methylmalonyl-CoA mutase"/>
    <property type="match status" value="1"/>
</dbReference>
<name>A0ABQ1V700_9BACT</name>